<evidence type="ECO:0000256" key="1">
    <source>
        <dbReference type="SAM" id="MobiDB-lite"/>
    </source>
</evidence>
<keyword evidence="2" id="KW-1133">Transmembrane helix</keyword>
<feature type="region of interest" description="Disordered" evidence="1">
    <location>
        <begin position="78"/>
        <end position="121"/>
    </location>
</feature>
<dbReference type="Proteomes" id="UP000019423">
    <property type="component" value="Chromosome"/>
</dbReference>
<proteinExistence type="predicted"/>
<keyword evidence="2" id="KW-0812">Transmembrane</keyword>
<keyword evidence="2" id="KW-0472">Membrane</keyword>
<dbReference type="STRING" id="1227739.Hsw_0434"/>
<dbReference type="AlphaFoldDB" id="W8ESA9"/>
<gene>
    <name evidence="3" type="ORF">Hsw_0434</name>
</gene>
<evidence type="ECO:0000313" key="4">
    <source>
        <dbReference type="Proteomes" id="UP000019423"/>
    </source>
</evidence>
<keyword evidence="4" id="KW-1185">Reference proteome</keyword>
<evidence type="ECO:0000313" key="3">
    <source>
        <dbReference type="EMBL" id="AHJ96029.1"/>
    </source>
</evidence>
<sequence>MVFLLLALLVLLLPSVRSSFTSMAGSAESLFFGLLVAAVILLGLQLITENLDSTLLRRDVAARDGKINELKARLYDHQLDQQRNTTGPMGAPRTGTTTLPEGYVAPTPTIPPTDAANQPLA</sequence>
<dbReference type="PATRIC" id="fig|1227739.3.peg.698"/>
<reference evidence="3 4" key="1">
    <citation type="submission" date="2014-01" db="EMBL/GenBank/DDBJ databases">
        <title>Complete genome sequence of ionizing-radiation resistance bacterium Hymenobacter swuensis DY53.</title>
        <authorList>
            <person name="Jung J.-H."/>
            <person name="Jeong S.-W."/>
            <person name="Joe M.-H."/>
            <person name="Cho y.-j."/>
            <person name="Kim M.-K."/>
            <person name="Lim S.-Y."/>
        </authorList>
    </citation>
    <scope>NUCLEOTIDE SEQUENCE [LARGE SCALE GENOMIC DNA]</scope>
    <source>
        <strain evidence="3 4">DY53</strain>
    </source>
</reference>
<evidence type="ECO:0000256" key="2">
    <source>
        <dbReference type="SAM" id="Phobius"/>
    </source>
</evidence>
<feature type="transmembrane region" description="Helical" evidence="2">
    <location>
        <begin position="28"/>
        <end position="48"/>
    </location>
</feature>
<name>W8ESA9_9BACT</name>
<dbReference type="KEGG" id="hsw:Hsw_0434"/>
<protein>
    <submittedName>
        <fullName evidence="3">Uncharacterized protein</fullName>
    </submittedName>
</protein>
<accession>W8ESA9</accession>
<dbReference type="EMBL" id="CP007145">
    <property type="protein sequence ID" value="AHJ96029.1"/>
    <property type="molecule type" value="Genomic_DNA"/>
</dbReference>
<organism evidence="3 4">
    <name type="scientific">Hymenobacter swuensis DY53</name>
    <dbReference type="NCBI Taxonomy" id="1227739"/>
    <lineage>
        <taxon>Bacteria</taxon>
        <taxon>Pseudomonadati</taxon>
        <taxon>Bacteroidota</taxon>
        <taxon>Cytophagia</taxon>
        <taxon>Cytophagales</taxon>
        <taxon>Hymenobacteraceae</taxon>
        <taxon>Hymenobacter</taxon>
    </lineage>
</organism>
<feature type="compositionally biased region" description="Low complexity" evidence="1">
    <location>
        <begin position="112"/>
        <end position="121"/>
    </location>
</feature>
<dbReference type="HOGENOM" id="CLU_1872619_0_0_10"/>